<dbReference type="AlphaFoldDB" id="A0A061DN06"/>
<evidence type="ECO:0000313" key="2">
    <source>
        <dbReference type="Proteomes" id="UP000026915"/>
    </source>
</evidence>
<evidence type="ECO:0000313" key="1">
    <source>
        <dbReference type="EMBL" id="EOX93471.1"/>
    </source>
</evidence>
<reference evidence="1 2" key="1">
    <citation type="journal article" date="2013" name="Genome Biol.">
        <title>The genome sequence of the most widely cultivated cacao type and its use to identify candidate genes regulating pod color.</title>
        <authorList>
            <person name="Motamayor J.C."/>
            <person name="Mockaitis K."/>
            <person name="Schmutz J."/>
            <person name="Haiminen N."/>
            <person name="Iii D.L."/>
            <person name="Cornejo O."/>
            <person name="Findley S.D."/>
            <person name="Zheng P."/>
            <person name="Utro F."/>
            <person name="Royaert S."/>
            <person name="Saski C."/>
            <person name="Jenkins J."/>
            <person name="Podicheti R."/>
            <person name="Zhao M."/>
            <person name="Scheffler B.E."/>
            <person name="Stack J.C."/>
            <person name="Feltus F.A."/>
            <person name="Mustiga G.M."/>
            <person name="Amores F."/>
            <person name="Phillips W."/>
            <person name="Marelli J.P."/>
            <person name="May G.D."/>
            <person name="Shapiro H."/>
            <person name="Ma J."/>
            <person name="Bustamante C.D."/>
            <person name="Schnell R.J."/>
            <person name="Main D."/>
            <person name="Gilbert D."/>
            <person name="Parida L."/>
            <person name="Kuhn D.N."/>
        </authorList>
    </citation>
    <scope>NUCLEOTIDE SEQUENCE [LARGE SCALE GENOMIC DNA]</scope>
    <source>
        <strain evidence="2">cv. Matina 1-6</strain>
    </source>
</reference>
<proteinExistence type="predicted"/>
<protein>
    <submittedName>
        <fullName evidence="1">Uncharacterized protein</fullName>
    </submittedName>
</protein>
<dbReference type="Gramene" id="EOX93471">
    <property type="protein sequence ID" value="EOX93471"/>
    <property type="gene ID" value="TCM_002336"/>
</dbReference>
<sequence>MLKLPTNKCPWQTKSNLTSASGHSFHNTRFPDIRGRMARKQKSVVGFESFCRSPSQISWPILHPAQPC</sequence>
<accession>A0A061DN06</accession>
<organism evidence="1 2">
    <name type="scientific">Theobroma cacao</name>
    <name type="common">Cacao</name>
    <name type="synonym">Cocoa</name>
    <dbReference type="NCBI Taxonomy" id="3641"/>
    <lineage>
        <taxon>Eukaryota</taxon>
        <taxon>Viridiplantae</taxon>
        <taxon>Streptophyta</taxon>
        <taxon>Embryophyta</taxon>
        <taxon>Tracheophyta</taxon>
        <taxon>Spermatophyta</taxon>
        <taxon>Magnoliopsida</taxon>
        <taxon>eudicotyledons</taxon>
        <taxon>Gunneridae</taxon>
        <taxon>Pentapetalae</taxon>
        <taxon>rosids</taxon>
        <taxon>malvids</taxon>
        <taxon>Malvales</taxon>
        <taxon>Malvaceae</taxon>
        <taxon>Byttnerioideae</taxon>
        <taxon>Theobroma</taxon>
    </lineage>
</organism>
<dbReference type="EMBL" id="CM001879">
    <property type="protein sequence ID" value="EOX93471.1"/>
    <property type="molecule type" value="Genomic_DNA"/>
</dbReference>
<gene>
    <name evidence="1" type="ORF">TCM_002336</name>
</gene>
<keyword evidence="2" id="KW-1185">Reference proteome</keyword>
<dbReference type="InParanoid" id="A0A061DN06"/>
<dbReference type="Proteomes" id="UP000026915">
    <property type="component" value="Chromosome 1"/>
</dbReference>
<name>A0A061DN06_THECC</name>
<dbReference type="HOGENOM" id="CLU_2799085_0_0_1"/>